<dbReference type="KEGG" id="sari:H5J25_07655"/>
<dbReference type="Proteomes" id="UP000595894">
    <property type="component" value="Chromosome"/>
</dbReference>
<accession>A0A974NX44</accession>
<sequence>MRSLIIAATALAFVASAAPAVAAPCKDAKGKFTKCPPKPTKCRLNGKFASCKTPGAKPM</sequence>
<dbReference type="RefSeq" id="WP_202095422.1">
    <property type="nucleotide sequence ID" value="NZ_CP061035.1"/>
</dbReference>
<dbReference type="EMBL" id="CP061035">
    <property type="protein sequence ID" value="QQV78500.1"/>
    <property type="molecule type" value="Genomic_DNA"/>
</dbReference>
<keyword evidence="1" id="KW-0732">Signal</keyword>
<gene>
    <name evidence="2" type="ORF">H5J25_07655</name>
</gene>
<evidence type="ECO:0000313" key="3">
    <source>
        <dbReference type="Proteomes" id="UP000595894"/>
    </source>
</evidence>
<reference evidence="3" key="1">
    <citation type="submission" date="2020-09" db="EMBL/GenBank/DDBJ databases">
        <title>Sphingomonas sp., a new species isolated from pork steak.</title>
        <authorList>
            <person name="Heidler von Heilborn D."/>
        </authorList>
    </citation>
    <scope>NUCLEOTIDE SEQUENCE [LARGE SCALE GENOMIC DNA]</scope>
</reference>
<dbReference type="AlphaFoldDB" id="A0A974NX44"/>
<proteinExistence type="predicted"/>
<keyword evidence="3" id="KW-1185">Reference proteome</keyword>
<organism evidence="2 3">
    <name type="scientific">Sphingomonas aliaeris</name>
    <dbReference type="NCBI Taxonomy" id="2759526"/>
    <lineage>
        <taxon>Bacteria</taxon>
        <taxon>Pseudomonadati</taxon>
        <taxon>Pseudomonadota</taxon>
        <taxon>Alphaproteobacteria</taxon>
        <taxon>Sphingomonadales</taxon>
        <taxon>Sphingomonadaceae</taxon>
        <taxon>Sphingomonas</taxon>
    </lineage>
</organism>
<feature type="chain" id="PRO_5037724023" evidence="1">
    <location>
        <begin position="23"/>
        <end position="59"/>
    </location>
</feature>
<name>A0A974NX44_9SPHN</name>
<evidence type="ECO:0000256" key="1">
    <source>
        <dbReference type="SAM" id="SignalP"/>
    </source>
</evidence>
<evidence type="ECO:0000313" key="2">
    <source>
        <dbReference type="EMBL" id="QQV78500.1"/>
    </source>
</evidence>
<feature type="signal peptide" evidence="1">
    <location>
        <begin position="1"/>
        <end position="22"/>
    </location>
</feature>
<protein>
    <submittedName>
        <fullName evidence="2">Uncharacterized protein</fullName>
    </submittedName>
</protein>